<organism evidence="1 2">
    <name type="scientific">Dallia pectoralis</name>
    <name type="common">Alaska blackfish</name>
    <dbReference type="NCBI Taxonomy" id="75939"/>
    <lineage>
        <taxon>Eukaryota</taxon>
        <taxon>Metazoa</taxon>
        <taxon>Chordata</taxon>
        <taxon>Craniata</taxon>
        <taxon>Vertebrata</taxon>
        <taxon>Euteleostomi</taxon>
        <taxon>Actinopterygii</taxon>
        <taxon>Neopterygii</taxon>
        <taxon>Teleostei</taxon>
        <taxon>Protacanthopterygii</taxon>
        <taxon>Esociformes</taxon>
        <taxon>Umbridae</taxon>
        <taxon>Dallia</taxon>
    </lineage>
</organism>
<dbReference type="Proteomes" id="UP001157502">
    <property type="component" value="Chromosome 16"/>
</dbReference>
<gene>
    <name evidence="1" type="ORF">DPEC_G00197120</name>
</gene>
<protein>
    <submittedName>
        <fullName evidence="1">Uncharacterized protein</fullName>
    </submittedName>
</protein>
<evidence type="ECO:0000313" key="1">
    <source>
        <dbReference type="EMBL" id="KAJ7999699.1"/>
    </source>
</evidence>
<sequence>MQQGQAHYLAPPTASSHLPRRKLIGGIPPDTEEQQETFVVADDALWLLAIDEVGGNTQHVNGWSYTLKGVRSTGIT</sequence>
<proteinExistence type="predicted"/>
<dbReference type="EMBL" id="CM055743">
    <property type="protein sequence ID" value="KAJ7999699.1"/>
    <property type="molecule type" value="Genomic_DNA"/>
</dbReference>
<reference evidence="1" key="1">
    <citation type="submission" date="2021-05" db="EMBL/GenBank/DDBJ databases">
        <authorList>
            <person name="Pan Q."/>
            <person name="Jouanno E."/>
            <person name="Zahm M."/>
            <person name="Klopp C."/>
            <person name="Cabau C."/>
            <person name="Louis A."/>
            <person name="Berthelot C."/>
            <person name="Parey E."/>
            <person name="Roest Crollius H."/>
            <person name="Montfort J."/>
            <person name="Robinson-Rechavi M."/>
            <person name="Bouchez O."/>
            <person name="Lampietro C."/>
            <person name="Lopez Roques C."/>
            <person name="Donnadieu C."/>
            <person name="Postlethwait J."/>
            <person name="Bobe J."/>
            <person name="Dillon D."/>
            <person name="Chandos A."/>
            <person name="von Hippel F."/>
            <person name="Guiguen Y."/>
        </authorList>
    </citation>
    <scope>NUCLEOTIDE SEQUENCE</scope>
    <source>
        <strain evidence="1">YG-Jan2019</strain>
    </source>
</reference>
<comment type="caution">
    <text evidence="1">The sequence shown here is derived from an EMBL/GenBank/DDBJ whole genome shotgun (WGS) entry which is preliminary data.</text>
</comment>
<evidence type="ECO:0000313" key="2">
    <source>
        <dbReference type="Proteomes" id="UP001157502"/>
    </source>
</evidence>
<accession>A0ACC2G7I8</accession>
<name>A0ACC2G7I8_DALPE</name>
<keyword evidence="2" id="KW-1185">Reference proteome</keyword>